<feature type="compositionally biased region" description="Polar residues" evidence="1">
    <location>
        <begin position="112"/>
        <end position="135"/>
    </location>
</feature>
<name>A0A0D2KBZ0_9EURO</name>
<sequence>MPLLFVNKDANNLERTSAEAFAIGSHISKTHRKWLKTQRLKQLEFPDRLKEDYSYPRTPVHGHSGASPSQSSGPELGLNTYGRDNYDADLAHASQNRTEHEGEGGSEEYGGLTNTPATDPSSAKTSAQPKDQTCKASPLLRPKFPVEPFSASVVPMTATVRELLALARVFHVFPAWPAKMSKILRDQLTQSFQDHLAVAIADEGEMNALLAAGYYAKSLICPADRAICFDRALEHKTKVLTILRQRIQRADHDQGKVFMLIRLLVALDFFSKDYEAARLHQGAMRKIISRELPSLKARQEMLSIGDVWLAAALLRHTEFHVGNWDPGARKLQTFDEVLRAADTNSTGQEGSTREVNEAMTQNDSTAPQAVPNKFLQHVLDDIRELVATKSLLANSLQEENVLRYEVVLWLHRRGTALIGRLINFYMDTALSTCQSSLPTASKDPDTLLNVTVALGMVLFLGAVFGDVPCPQIPLDRVAAVFGEKVKKLWGRMLRQEAQVDPDLFQWLLLVRSFHGHRMRCVNDVTGKVASEEGNEQTTLNWVASTLEFWCLMTDSNAPATDISDSGTPQREGVDDDPAAGLKRRLKRFLYLDAEMDEYLQMLLDCLGQPGNSMYLEALCDEQQANTVISQGRGEGAEPGENEDFLIK</sequence>
<dbReference type="EMBL" id="KN848062">
    <property type="protein sequence ID" value="KIY03633.1"/>
    <property type="molecule type" value="Genomic_DNA"/>
</dbReference>
<evidence type="ECO:0008006" key="4">
    <source>
        <dbReference type="Google" id="ProtNLM"/>
    </source>
</evidence>
<dbReference type="OrthoDB" id="4128556at2759"/>
<dbReference type="VEuPathDB" id="FungiDB:Z520_00324"/>
<keyword evidence="3" id="KW-1185">Reference proteome</keyword>
<dbReference type="AlphaFoldDB" id="A0A0D2KBZ0"/>
<dbReference type="Proteomes" id="UP000053411">
    <property type="component" value="Unassembled WGS sequence"/>
</dbReference>
<accession>A0A0D2KBZ0</accession>
<protein>
    <recommendedName>
        <fullName evidence="4">Transcription factor domain-containing protein</fullName>
    </recommendedName>
</protein>
<organism evidence="2 3">
    <name type="scientific">Fonsecaea multimorphosa CBS 102226</name>
    <dbReference type="NCBI Taxonomy" id="1442371"/>
    <lineage>
        <taxon>Eukaryota</taxon>
        <taxon>Fungi</taxon>
        <taxon>Dikarya</taxon>
        <taxon>Ascomycota</taxon>
        <taxon>Pezizomycotina</taxon>
        <taxon>Eurotiomycetes</taxon>
        <taxon>Chaetothyriomycetidae</taxon>
        <taxon>Chaetothyriales</taxon>
        <taxon>Herpotrichiellaceae</taxon>
        <taxon>Fonsecaea</taxon>
    </lineage>
</organism>
<dbReference type="GeneID" id="27706070"/>
<feature type="region of interest" description="Disordered" evidence="1">
    <location>
        <begin position="54"/>
        <end position="138"/>
    </location>
</feature>
<evidence type="ECO:0000313" key="3">
    <source>
        <dbReference type="Proteomes" id="UP000053411"/>
    </source>
</evidence>
<reference evidence="2 3" key="1">
    <citation type="submission" date="2015-01" db="EMBL/GenBank/DDBJ databases">
        <title>The Genome Sequence of Fonsecaea multimorphosa CBS 102226.</title>
        <authorList>
            <consortium name="The Broad Institute Genomics Platform"/>
            <person name="Cuomo C."/>
            <person name="de Hoog S."/>
            <person name="Gorbushina A."/>
            <person name="Stielow B."/>
            <person name="Teixiera M."/>
            <person name="Abouelleil A."/>
            <person name="Chapman S.B."/>
            <person name="Priest M."/>
            <person name="Young S.K."/>
            <person name="Wortman J."/>
            <person name="Nusbaum C."/>
            <person name="Birren B."/>
        </authorList>
    </citation>
    <scope>NUCLEOTIDE SEQUENCE [LARGE SCALE GENOMIC DNA]</scope>
    <source>
        <strain evidence="2 3">CBS 102226</strain>
    </source>
</reference>
<evidence type="ECO:0000256" key="1">
    <source>
        <dbReference type="SAM" id="MobiDB-lite"/>
    </source>
</evidence>
<evidence type="ECO:0000313" key="2">
    <source>
        <dbReference type="EMBL" id="KIY03633.1"/>
    </source>
</evidence>
<proteinExistence type="predicted"/>
<gene>
    <name evidence="2" type="ORF">Z520_00324</name>
</gene>
<dbReference type="RefSeq" id="XP_016637755.1">
    <property type="nucleotide sequence ID" value="XM_016770845.1"/>
</dbReference>